<dbReference type="InterPro" id="IPR045713">
    <property type="entry name" value="DUF6069"/>
</dbReference>
<name>A0A9W6UX30_9ACTN</name>
<evidence type="ECO:0000256" key="1">
    <source>
        <dbReference type="SAM" id="MobiDB-lite"/>
    </source>
</evidence>
<dbReference type="Pfam" id="PF19545">
    <property type="entry name" value="DUF6069"/>
    <property type="match status" value="1"/>
</dbReference>
<organism evidence="3 4">
    <name type="scientific">Actinomadura rubrobrunea</name>
    <dbReference type="NCBI Taxonomy" id="115335"/>
    <lineage>
        <taxon>Bacteria</taxon>
        <taxon>Bacillati</taxon>
        <taxon>Actinomycetota</taxon>
        <taxon>Actinomycetes</taxon>
        <taxon>Streptosporangiales</taxon>
        <taxon>Thermomonosporaceae</taxon>
        <taxon>Actinomadura</taxon>
    </lineage>
</organism>
<feature type="transmembrane region" description="Helical" evidence="2">
    <location>
        <begin position="166"/>
        <end position="187"/>
    </location>
</feature>
<feature type="compositionally biased region" description="Basic and acidic residues" evidence="1">
    <location>
        <begin position="15"/>
        <end position="25"/>
    </location>
</feature>
<feature type="transmembrane region" description="Helical" evidence="2">
    <location>
        <begin position="89"/>
        <end position="112"/>
    </location>
</feature>
<feature type="region of interest" description="Disordered" evidence="1">
    <location>
        <begin position="1"/>
        <end position="43"/>
    </location>
</feature>
<sequence>MAGTPSGRFSGDSPDGDRHRTERSGHRAQHRRRGGGDGAPPRAWQRSFRCQAGIGRSEWSVETAMARYRRFVALHESLSLPPEVNERRLWAGGVAVTAAAALTAFTGVLVLRGLLGFDVPVFGGGGQAVPQAAVYALCAAAAGLQGTALLNVLASVTARPLRAFGWVGALAVLLVTVLPLTMSAPLVDALATAVTNLVEGCLIVGALAVAGAWSMHWPPSPTWAPR</sequence>
<proteinExistence type="predicted"/>
<dbReference type="Proteomes" id="UP001165124">
    <property type="component" value="Unassembled WGS sequence"/>
</dbReference>
<feature type="transmembrane region" description="Helical" evidence="2">
    <location>
        <begin position="132"/>
        <end position="154"/>
    </location>
</feature>
<dbReference type="EMBL" id="BSRZ01000021">
    <property type="protein sequence ID" value="GLW67276.1"/>
    <property type="molecule type" value="Genomic_DNA"/>
</dbReference>
<keyword evidence="2" id="KW-0472">Membrane</keyword>
<accession>A0A9W6UX30</accession>
<reference evidence="3" key="1">
    <citation type="submission" date="2023-02" db="EMBL/GenBank/DDBJ databases">
        <title>Actinomadura rubrobrunea NBRC 14622.</title>
        <authorList>
            <person name="Ichikawa N."/>
            <person name="Sato H."/>
            <person name="Tonouchi N."/>
        </authorList>
    </citation>
    <scope>NUCLEOTIDE SEQUENCE</scope>
    <source>
        <strain evidence="3">NBRC 14622</strain>
    </source>
</reference>
<evidence type="ECO:0000313" key="3">
    <source>
        <dbReference type="EMBL" id="GLW67276.1"/>
    </source>
</evidence>
<comment type="caution">
    <text evidence="3">The sequence shown here is derived from an EMBL/GenBank/DDBJ whole genome shotgun (WGS) entry which is preliminary data.</text>
</comment>
<dbReference type="RefSeq" id="WP_067913888.1">
    <property type="nucleotide sequence ID" value="NZ_BSRZ01000021.1"/>
</dbReference>
<keyword evidence="4" id="KW-1185">Reference proteome</keyword>
<evidence type="ECO:0000313" key="4">
    <source>
        <dbReference type="Proteomes" id="UP001165124"/>
    </source>
</evidence>
<protein>
    <submittedName>
        <fullName evidence="3">Uncharacterized protein</fullName>
    </submittedName>
</protein>
<feature type="transmembrane region" description="Helical" evidence="2">
    <location>
        <begin position="193"/>
        <end position="213"/>
    </location>
</feature>
<evidence type="ECO:0000256" key="2">
    <source>
        <dbReference type="SAM" id="Phobius"/>
    </source>
</evidence>
<keyword evidence="2" id="KW-1133">Transmembrane helix</keyword>
<gene>
    <name evidence="3" type="ORF">Arub01_55190</name>
</gene>
<keyword evidence="2" id="KW-0812">Transmembrane</keyword>
<dbReference type="AlphaFoldDB" id="A0A9W6UX30"/>